<evidence type="ECO:0000256" key="2">
    <source>
        <dbReference type="ARBA" id="ARBA00022603"/>
    </source>
</evidence>
<dbReference type="FunFam" id="3.40.50.150:FF:000176">
    <property type="entry name" value="tRNA (cytidine(32)/guanosine(34)-2'-O)-methyltransferase"/>
    <property type="match status" value="1"/>
</dbReference>
<keyword evidence="5 7" id="KW-0819">tRNA processing</keyword>
<feature type="binding site" evidence="7">
    <location>
        <position position="55"/>
    </location>
    <ligand>
        <name>S-adenosyl-L-methionine</name>
        <dbReference type="ChEBI" id="CHEBI:59789"/>
    </ligand>
</feature>
<dbReference type="EMBL" id="BSXU01002710">
    <property type="protein sequence ID" value="GMG39161.1"/>
    <property type="molecule type" value="Genomic_DNA"/>
</dbReference>
<dbReference type="HAMAP" id="MF_01547">
    <property type="entry name" value="RNA_methyltr_E"/>
    <property type="match status" value="1"/>
</dbReference>
<evidence type="ECO:0000256" key="6">
    <source>
        <dbReference type="ARBA" id="ARBA00048902"/>
    </source>
</evidence>
<accession>A0A9W6Z2B5</accession>
<feature type="active site" description="Proton acceptor" evidence="7">
    <location>
        <position position="159"/>
    </location>
</feature>
<evidence type="ECO:0000313" key="10">
    <source>
        <dbReference type="Proteomes" id="UP001165063"/>
    </source>
</evidence>
<feature type="binding site" evidence="7">
    <location>
        <position position="53"/>
    </location>
    <ligand>
        <name>S-adenosyl-L-methionine</name>
        <dbReference type="ChEBI" id="CHEBI:59789"/>
    </ligand>
</feature>
<dbReference type="InterPro" id="IPR015507">
    <property type="entry name" value="rRNA-MeTfrase_E"/>
</dbReference>
<feature type="binding site" evidence="7">
    <location>
        <position position="94"/>
    </location>
    <ligand>
        <name>S-adenosyl-L-methionine</name>
        <dbReference type="ChEBI" id="CHEBI:59789"/>
    </ligand>
</feature>
<dbReference type="InterPro" id="IPR050082">
    <property type="entry name" value="RNA_methyltr_RlmE"/>
</dbReference>
<dbReference type="InterPro" id="IPR029063">
    <property type="entry name" value="SAM-dependent_MTases_sf"/>
</dbReference>
<dbReference type="InterPro" id="IPR002877">
    <property type="entry name" value="RNA_MeTrfase_FtsJ_dom"/>
</dbReference>
<gene>
    <name evidence="9" type="ORF">Amon01_000511400</name>
</gene>
<keyword evidence="3 7" id="KW-0808">Transferase</keyword>
<feature type="binding site" evidence="7">
    <location>
        <position position="78"/>
    </location>
    <ligand>
        <name>S-adenosyl-L-methionine</name>
        <dbReference type="ChEBI" id="CHEBI:59789"/>
    </ligand>
</feature>
<dbReference type="OrthoDB" id="289250at2759"/>
<dbReference type="Pfam" id="PF01728">
    <property type="entry name" value="FtsJ"/>
    <property type="match status" value="1"/>
</dbReference>
<evidence type="ECO:0000256" key="7">
    <source>
        <dbReference type="HAMAP-Rule" id="MF_03162"/>
    </source>
</evidence>
<protein>
    <recommendedName>
        <fullName evidence="7">Putative tRNA (cytidine(32)/guanosine(34)-2'-O)-methyltransferase</fullName>
        <ecNumber evidence="7">2.1.1.205</ecNumber>
    </recommendedName>
    <alternativeName>
        <fullName evidence="7">2'-O-ribose RNA methyltransferase TRM7 homolog</fullName>
    </alternativeName>
</protein>
<evidence type="ECO:0000256" key="4">
    <source>
        <dbReference type="ARBA" id="ARBA00022691"/>
    </source>
</evidence>
<proteinExistence type="inferred from homology"/>
<dbReference type="Proteomes" id="UP001165063">
    <property type="component" value="Unassembled WGS sequence"/>
</dbReference>
<keyword evidence="4 7" id="KW-0949">S-adenosyl-L-methionine</keyword>
<evidence type="ECO:0000259" key="8">
    <source>
        <dbReference type="Pfam" id="PF01728"/>
    </source>
</evidence>
<feature type="binding site" evidence="7">
    <location>
        <position position="119"/>
    </location>
    <ligand>
        <name>S-adenosyl-L-methionine</name>
        <dbReference type="ChEBI" id="CHEBI:59789"/>
    </ligand>
</feature>
<dbReference type="GO" id="GO:0002128">
    <property type="term" value="P:tRNA nucleoside ribose methylation"/>
    <property type="evidence" value="ECO:0007669"/>
    <property type="project" value="UniProtKB-UniRule"/>
</dbReference>
<sequence>MGKSSKDKRDLYYRKAKEEGWRARSAFKLLQLNEQFELFKGVKRVVDLCAAPGSWSQVLSREIFKDENNSDAKIVAVDLQPMSPIDHVTTLQADITHPKTLEKILDIFEGGKADFVCSDGAPDVTGLHDLDEYIQAQLILSALQLATCVLKEGGAFVAKIFRGRDIDLLYSQLGLLFDKVICAKPRSSRGTSLESFIVCLGYKPRAGWNPKLNPNLSTEEFFQEMKIGRPELHDDLSFDAEERKVAPFIACGDLATSYDSDATYTLEKDLQRTSLDPVQMPTAPPYKKALELKRKGELKIIK</sequence>
<dbReference type="GO" id="GO:0002181">
    <property type="term" value="P:cytoplasmic translation"/>
    <property type="evidence" value="ECO:0007669"/>
    <property type="project" value="UniProtKB-UniRule"/>
</dbReference>
<feature type="domain" description="Ribosomal RNA methyltransferase FtsJ" evidence="8">
    <location>
        <begin position="21"/>
        <end position="202"/>
    </location>
</feature>
<comment type="similarity">
    <text evidence="7">Belongs to the class I-like SAM-binding methyltransferase superfamily. RNA methyltransferase RlmE family. TRM7 subfamily.</text>
</comment>
<keyword evidence="10" id="KW-1185">Reference proteome</keyword>
<dbReference type="InterPro" id="IPR028590">
    <property type="entry name" value="RNA_methyltr_E_TRM7"/>
</dbReference>
<dbReference type="PANTHER" id="PTHR10920">
    <property type="entry name" value="RIBOSOMAL RNA METHYLTRANSFERASE"/>
    <property type="match status" value="1"/>
</dbReference>
<name>A0A9W6Z2B5_AMBMO</name>
<comment type="catalytic activity">
    <reaction evidence="6 7">
        <text>cytidine(32)/guanosine(34) in tRNA + 2 S-adenosyl-L-methionine = 2'-O-methylcytidine(32)/2'-O-methylguanosine(34) in tRNA + 2 S-adenosyl-L-homocysteine + 2 H(+)</text>
        <dbReference type="Rhea" id="RHEA:42396"/>
        <dbReference type="Rhea" id="RHEA-COMP:10246"/>
        <dbReference type="Rhea" id="RHEA-COMP:10247"/>
        <dbReference type="ChEBI" id="CHEBI:15378"/>
        <dbReference type="ChEBI" id="CHEBI:57856"/>
        <dbReference type="ChEBI" id="CHEBI:59789"/>
        <dbReference type="ChEBI" id="CHEBI:74269"/>
        <dbReference type="ChEBI" id="CHEBI:74445"/>
        <dbReference type="ChEBI" id="CHEBI:74495"/>
        <dbReference type="ChEBI" id="CHEBI:82748"/>
        <dbReference type="EC" id="2.1.1.205"/>
    </reaction>
</comment>
<dbReference type="GO" id="GO:0005737">
    <property type="term" value="C:cytoplasm"/>
    <property type="evidence" value="ECO:0007669"/>
    <property type="project" value="UniProtKB-SubCell"/>
</dbReference>
<reference evidence="9" key="1">
    <citation type="submission" date="2023-04" db="EMBL/GenBank/DDBJ databases">
        <title>Ambrosiozyma monospora NBRC 1965.</title>
        <authorList>
            <person name="Ichikawa N."/>
            <person name="Sato H."/>
            <person name="Tonouchi N."/>
        </authorList>
    </citation>
    <scope>NUCLEOTIDE SEQUENCE</scope>
    <source>
        <strain evidence="9">NBRC 1965</strain>
    </source>
</reference>
<dbReference type="AlphaFoldDB" id="A0A9W6Z2B5"/>
<keyword evidence="2 7" id="KW-0489">Methyltransferase</keyword>
<dbReference type="EC" id="2.1.1.205" evidence="7"/>
<dbReference type="Gene3D" id="3.40.50.150">
    <property type="entry name" value="Vaccinia Virus protein VP39"/>
    <property type="match status" value="1"/>
</dbReference>
<dbReference type="PANTHER" id="PTHR10920:SF12">
    <property type="entry name" value="TRNA (CYTIDINE(32)_GUANOSINE(34)-2'-O)-METHYLTRANSFERASE-RELATED"/>
    <property type="match status" value="1"/>
</dbReference>
<keyword evidence="1 7" id="KW-0963">Cytoplasm</keyword>
<dbReference type="GO" id="GO:0106340">
    <property type="term" value="F:tRNA (guanosine(34)-2'-O)-methyltransferase activity"/>
    <property type="evidence" value="ECO:0007669"/>
    <property type="project" value="UniProtKB-ARBA"/>
</dbReference>
<comment type="function">
    <text evidence="7">Methylates the 2'-O-ribose of nucleotides at positions 32 and 34 of the tRNA anticodon loop of substrate tRNAs.</text>
</comment>
<organism evidence="9 10">
    <name type="scientific">Ambrosiozyma monospora</name>
    <name type="common">Yeast</name>
    <name type="synonym">Endomycopsis monosporus</name>
    <dbReference type="NCBI Taxonomy" id="43982"/>
    <lineage>
        <taxon>Eukaryota</taxon>
        <taxon>Fungi</taxon>
        <taxon>Dikarya</taxon>
        <taxon>Ascomycota</taxon>
        <taxon>Saccharomycotina</taxon>
        <taxon>Pichiomycetes</taxon>
        <taxon>Pichiales</taxon>
        <taxon>Pichiaceae</taxon>
        <taxon>Ambrosiozyma</taxon>
    </lineage>
</organism>
<comment type="caution">
    <text evidence="9">The sequence shown here is derived from an EMBL/GenBank/DDBJ whole genome shotgun (WGS) entry which is preliminary data.</text>
</comment>
<evidence type="ECO:0000256" key="1">
    <source>
        <dbReference type="ARBA" id="ARBA00022490"/>
    </source>
</evidence>
<evidence type="ECO:0000313" key="9">
    <source>
        <dbReference type="EMBL" id="GMG39161.1"/>
    </source>
</evidence>
<dbReference type="SUPFAM" id="SSF53335">
    <property type="entry name" value="S-adenosyl-L-methionine-dependent methyltransferases"/>
    <property type="match status" value="1"/>
</dbReference>
<comment type="subcellular location">
    <subcellularLocation>
        <location evidence="7">Cytoplasm</location>
    </subcellularLocation>
</comment>
<evidence type="ECO:0000256" key="5">
    <source>
        <dbReference type="ARBA" id="ARBA00022694"/>
    </source>
</evidence>
<dbReference type="HAMAP" id="MF_03162">
    <property type="entry name" value="RNA_methyltr_E_TRM7"/>
    <property type="match status" value="1"/>
</dbReference>
<evidence type="ECO:0000256" key="3">
    <source>
        <dbReference type="ARBA" id="ARBA00022679"/>
    </source>
</evidence>